<feature type="transmembrane region" description="Helical" evidence="1">
    <location>
        <begin position="90"/>
        <end position="113"/>
    </location>
</feature>
<proteinExistence type="predicted"/>
<dbReference type="PROSITE" id="PS51257">
    <property type="entry name" value="PROKAR_LIPOPROTEIN"/>
    <property type="match status" value="1"/>
</dbReference>
<dbReference type="Proteomes" id="UP000004980">
    <property type="component" value="Unassembled WGS sequence"/>
</dbReference>
<evidence type="ECO:0000256" key="1">
    <source>
        <dbReference type="SAM" id="Phobius"/>
    </source>
</evidence>
<sequence length="129" mass="13638">MSNRNNSVAAISVKLVLTVAATLAATGCALVIFGCLLEGQFQLDLLQTSGFAALDAYLGQVASHQLSFASFMLESVTGHCYARGAFLQGIGFWFVFAFAPASAALLSTARLLAARDRSMNPRLRLAPAH</sequence>
<keyword evidence="1" id="KW-0812">Transmembrane</keyword>
<dbReference type="EMBL" id="AKAU01000087">
    <property type="protein sequence ID" value="EIN00049.1"/>
    <property type="molecule type" value="Genomic_DNA"/>
</dbReference>
<organism evidence="2 3">
    <name type="scientific">Paraburkholderia hospita</name>
    <dbReference type="NCBI Taxonomy" id="169430"/>
    <lineage>
        <taxon>Bacteria</taxon>
        <taxon>Pseudomonadati</taxon>
        <taxon>Pseudomonadota</taxon>
        <taxon>Betaproteobacteria</taxon>
        <taxon>Burkholderiales</taxon>
        <taxon>Burkholderiaceae</taxon>
        <taxon>Paraburkholderia</taxon>
    </lineage>
</organism>
<comment type="caution">
    <text evidence="2">The sequence shown here is derived from an EMBL/GenBank/DDBJ whole genome shotgun (WGS) entry which is preliminary data.</text>
</comment>
<keyword evidence="1" id="KW-1133">Transmembrane helix</keyword>
<gene>
    <name evidence="2" type="ORF">WQE_16034</name>
</gene>
<protein>
    <submittedName>
        <fullName evidence="2">Uncharacterized protein</fullName>
    </submittedName>
</protein>
<evidence type="ECO:0000313" key="3">
    <source>
        <dbReference type="Proteomes" id="UP000004980"/>
    </source>
</evidence>
<name>A0ABP2PQB4_9BURK</name>
<evidence type="ECO:0000313" key="2">
    <source>
        <dbReference type="EMBL" id="EIN00049.1"/>
    </source>
</evidence>
<keyword evidence="1" id="KW-0472">Membrane</keyword>
<accession>A0ABP2PQB4</accession>
<keyword evidence="3" id="KW-1185">Reference proteome</keyword>
<reference evidence="2 3" key="1">
    <citation type="journal article" date="2012" name="J. Bacteriol.">
        <title>Draft Genome Sequence of the Soil Bacterium Burkholderia terrae Strain BS001, Which Interacts with Fungal Surface Structures.</title>
        <authorList>
            <person name="Nazir R."/>
            <person name="Hansen M.A."/>
            <person name="Sorensen S."/>
            <person name="van Elsas J.D."/>
        </authorList>
    </citation>
    <scope>NUCLEOTIDE SEQUENCE [LARGE SCALE GENOMIC DNA]</scope>
    <source>
        <strain evidence="2 3">BS001</strain>
    </source>
</reference>
<dbReference type="RefSeq" id="WP_007582527.1">
    <property type="nucleotide sequence ID" value="NZ_AKAU01000087.1"/>
</dbReference>